<evidence type="ECO:0000313" key="4">
    <source>
        <dbReference type="Proteomes" id="UP000266841"/>
    </source>
</evidence>
<dbReference type="Gene3D" id="3.40.50.300">
    <property type="entry name" value="P-loop containing nucleotide triphosphate hydrolases"/>
    <property type="match status" value="1"/>
</dbReference>
<dbReference type="EMBL" id="AGNL01015217">
    <property type="protein sequence ID" value="EJK66187.1"/>
    <property type="molecule type" value="Genomic_DNA"/>
</dbReference>
<keyword evidence="4" id="KW-1185">Reference proteome</keyword>
<dbReference type="InterPro" id="IPR027417">
    <property type="entry name" value="P-loop_NTPase"/>
</dbReference>
<name>K0T724_THAOC</name>
<protein>
    <recommendedName>
        <fullName evidence="2">Orc1-like AAA ATPase domain-containing protein</fullName>
    </recommendedName>
</protein>
<organism evidence="3 4">
    <name type="scientific">Thalassiosira oceanica</name>
    <name type="common">Marine diatom</name>
    <dbReference type="NCBI Taxonomy" id="159749"/>
    <lineage>
        <taxon>Eukaryota</taxon>
        <taxon>Sar</taxon>
        <taxon>Stramenopiles</taxon>
        <taxon>Ochrophyta</taxon>
        <taxon>Bacillariophyta</taxon>
        <taxon>Coscinodiscophyceae</taxon>
        <taxon>Thalassiosirophycidae</taxon>
        <taxon>Thalassiosirales</taxon>
        <taxon>Thalassiosiraceae</taxon>
        <taxon>Thalassiosira</taxon>
    </lineage>
</organism>
<comment type="caution">
    <text evidence="3">The sequence shown here is derived from an EMBL/GenBank/DDBJ whole genome shotgun (WGS) entry which is preliminary data.</text>
</comment>
<feature type="domain" description="Orc1-like AAA ATPase" evidence="2">
    <location>
        <begin position="616"/>
        <end position="798"/>
    </location>
</feature>
<dbReference type="Proteomes" id="UP000266841">
    <property type="component" value="Unassembled WGS sequence"/>
</dbReference>
<dbReference type="OrthoDB" id="47974at2759"/>
<feature type="region of interest" description="Disordered" evidence="1">
    <location>
        <begin position="22"/>
        <end position="43"/>
    </location>
</feature>
<dbReference type="InterPro" id="IPR041664">
    <property type="entry name" value="AAA_16"/>
</dbReference>
<evidence type="ECO:0000313" key="3">
    <source>
        <dbReference type="EMBL" id="EJK66187.1"/>
    </source>
</evidence>
<dbReference type="InterPro" id="IPR053159">
    <property type="entry name" value="Hybrid_Histidine_Kinase"/>
</dbReference>
<accession>K0T724</accession>
<feature type="compositionally biased region" description="Basic and acidic residues" evidence="1">
    <location>
        <begin position="521"/>
        <end position="533"/>
    </location>
</feature>
<sequence>MDSPTNIEAKGGGDEHIMQTSLNSTRQRPSLATGRHGDTGSGQATTATFMQQIIYQQNYQPMAMQGHQQLHQPPWQPQQQIVAPRQATSIVNAATVHQGLSMASNPSVVSVPQQPMPIASYGDNQQQVVPLTQPQLIQPLLGIPCNMSETNQRSQHGTATDQVTEHMLYAQFAPDRQETGRYTSQQQVQTINPYLVHIPAMNTRTNLNAAQGFSEPTRGVTFEHEGGFAASRDTNECEIKSRTSHTPFDCEASHAACSPGAFPGSPIPSLQDTTNLESNEMSLKEWIKGAIDTVSKREGIALESAATSPTYLKSALRVAYMLADQLCTTEGGGLGNRDTNSEVTRARPSDGMAWIKKVSVFTKKCSRERDNDDAKDPNRGVSDFMNDLVASFGSHDQPQEDFDASDRSDADELIARLMGSCDSTRGDQLTDPIDSEERLDYLTMTAATFPLKGRQDHGEDMIILYNLGLHFLELFSGGSQPIRENVAIDINTALDAIGIFEDNGNEIKASRNSIDLGPNKKPRDSEGGPEGERGPSSTSASAVQSLRGMGVPNSLCDLVGDMIDTINGDFCSRDTYAFIWDVRDDIELLIDNPEYLENINVEEACRHGLRISESLWACRNDELKSLLEMYSSFPNQPKSQASIIYGCGGIGKTALVRDFLKQIDANTCVLLTGKFEKNDHTKAYSAIASALDRYCLWITQHGEAPFIQNLRSSLQDAFGKDASALLQHIPSLSSLIEDQGSLRDTEHSCLDPQKKLQYLFSLFVRAIAGVSSSTLILYLENLQYLDAESSSLMKNLLLDNTNVFLLGCCRDDQMESKHPLRTMLKEVKSFGVKHHLIRLESLPQNTVNTFISKQLHLLPRKTRALARILHQKSGGNPFFLREGLISVSLSKCCWAWDLQKIRARDLADDVVEYLSASLDRLPGDVLSALCTLSCFGSSSDRSLDVLQTELELPLTKNLDKAVEECLLMKDENGVYSFSSERLKDAAYSRMKCEDRCLHHFNYGLTLAAAALKNEDDTLLLIAVSQINFGGVESVSSDDEAVTVARYNLRAGRKATALSDYSSAYWFYDHGIDFLKPGHWKWNYELSLALFVGAAESALAVGEYDIVSILSEQVMHYANKFEDKMPIFYVTIRLLMLRMKYSECIKCSMDVLNQLNEFLPIESKEDDMASIQRDTEDLLQGMEDDDLLDYRCMRNDKKMFAMKVLAKICEPLIVTQAGTYPIVVMKMVELSMKFGFCSYTSFAFVNYGCFIASTGSIREGFRYSKIGLALMARFGNKAAGEVFAYSTQLKAYIEPVQSSIEFHKEGERTSMISGNPTYSIMNRLLYDSCGFWAGKRLKGLLQSLEQTISLAQQHKQFTVLVQLLPLVETVVLMIGGSPGQRISSQGSMSTDASVVTDELQQSLRKDSEFQTRAYLFNKMFTSFMLRDLQEMVAYSEKFEKLYGLHKRNSGLFLYSGSVQTFYDGLASYWAFREIEDSEARWRWLSRAKQATLSIEKLETNANPWNFENKRLLLKVSVREVRWGGGEQFLFVNRALTKQSSKAELAFCERNNNHASTLYNLSISSSEVHHFPCETAL</sequence>
<dbReference type="PANTHER" id="PTHR43642">
    <property type="entry name" value="HYBRID SIGNAL TRANSDUCTION HISTIDINE KINASE G"/>
    <property type="match status" value="1"/>
</dbReference>
<reference evidence="3 4" key="1">
    <citation type="journal article" date="2012" name="Genome Biol.">
        <title>Genome and low-iron response of an oceanic diatom adapted to chronic iron limitation.</title>
        <authorList>
            <person name="Lommer M."/>
            <person name="Specht M."/>
            <person name="Roy A.S."/>
            <person name="Kraemer L."/>
            <person name="Andreson R."/>
            <person name="Gutowska M.A."/>
            <person name="Wolf J."/>
            <person name="Bergner S.V."/>
            <person name="Schilhabel M.B."/>
            <person name="Klostermeier U.C."/>
            <person name="Beiko R.G."/>
            <person name="Rosenstiel P."/>
            <person name="Hippler M."/>
            <person name="Laroche J."/>
        </authorList>
    </citation>
    <scope>NUCLEOTIDE SEQUENCE [LARGE SCALE GENOMIC DNA]</scope>
    <source>
        <strain evidence="3 4">CCMP1005</strain>
    </source>
</reference>
<dbReference type="PANTHER" id="PTHR43642:SF1">
    <property type="entry name" value="HYBRID SIGNAL TRANSDUCTION HISTIDINE KINASE G"/>
    <property type="match status" value="1"/>
</dbReference>
<feature type="region of interest" description="Disordered" evidence="1">
    <location>
        <begin position="510"/>
        <end position="544"/>
    </location>
</feature>
<dbReference type="Pfam" id="PF13191">
    <property type="entry name" value="AAA_16"/>
    <property type="match status" value="1"/>
</dbReference>
<evidence type="ECO:0000259" key="2">
    <source>
        <dbReference type="Pfam" id="PF13191"/>
    </source>
</evidence>
<gene>
    <name evidence="3" type="ORF">THAOC_12908</name>
</gene>
<dbReference type="SUPFAM" id="SSF52540">
    <property type="entry name" value="P-loop containing nucleoside triphosphate hydrolases"/>
    <property type="match status" value="1"/>
</dbReference>
<proteinExistence type="predicted"/>
<evidence type="ECO:0000256" key="1">
    <source>
        <dbReference type="SAM" id="MobiDB-lite"/>
    </source>
</evidence>